<dbReference type="PANTHER" id="PTHR42760:SF40">
    <property type="entry name" value="3-OXOACYL-[ACYL-CARRIER-PROTEIN] REDUCTASE, CHLOROPLASTIC"/>
    <property type="match status" value="1"/>
</dbReference>
<evidence type="ECO:0000313" key="2">
    <source>
        <dbReference type="EMBL" id="EOD69577.1"/>
    </source>
</evidence>
<dbReference type="OrthoDB" id="3210335at2"/>
<comment type="caution">
    <text evidence="2">The sequence shown here is derived from an EMBL/GenBank/DDBJ whole genome shotgun (WGS) entry which is preliminary data.</text>
</comment>
<dbReference type="PRINTS" id="PR00080">
    <property type="entry name" value="SDRFAMILY"/>
</dbReference>
<name>R1GE48_9PSEU</name>
<dbReference type="SUPFAM" id="SSF51735">
    <property type="entry name" value="NAD(P)-binding Rossmann-fold domains"/>
    <property type="match status" value="1"/>
</dbReference>
<sequence>MSEQREIVVTGGGTGIGLAIAARFTAAGERVTVTGRRKDVLEAAAEKIGARAVAFDASDPAAVQAALAELPGRVDVLVNNAGGNTDRVREAPAAGDLAGLADAWRANFDANVISAVLVTEALKPRFTDNVRVVTLGSIAAKQGSGSYGAAKAAIEAWNTDLARRLGPAGGTANVVAPGVVLDTEFFHGTLTEEWLNSRISAAFNRRAGRPEEVADAVRFLAEPGAAHITGQVVPVNGGAYGAR</sequence>
<comment type="similarity">
    <text evidence="1">Belongs to the short-chain dehydrogenases/reductases (SDR) family.</text>
</comment>
<dbReference type="InterPro" id="IPR036291">
    <property type="entry name" value="NAD(P)-bd_dom_sf"/>
</dbReference>
<organism evidence="2 3">
    <name type="scientific">Amycolatopsis vancoresmycina DSM 44592</name>
    <dbReference type="NCBI Taxonomy" id="1292037"/>
    <lineage>
        <taxon>Bacteria</taxon>
        <taxon>Bacillati</taxon>
        <taxon>Actinomycetota</taxon>
        <taxon>Actinomycetes</taxon>
        <taxon>Pseudonocardiales</taxon>
        <taxon>Pseudonocardiaceae</taxon>
        <taxon>Amycolatopsis</taxon>
    </lineage>
</organism>
<dbReference type="EMBL" id="AOUO01000057">
    <property type="protein sequence ID" value="EOD69577.1"/>
    <property type="molecule type" value="Genomic_DNA"/>
</dbReference>
<dbReference type="PRINTS" id="PR00081">
    <property type="entry name" value="GDHRDH"/>
</dbReference>
<dbReference type="GO" id="GO:0016616">
    <property type="term" value="F:oxidoreductase activity, acting on the CH-OH group of donors, NAD or NADP as acceptor"/>
    <property type="evidence" value="ECO:0007669"/>
    <property type="project" value="TreeGrafter"/>
</dbReference>
<evidence type="ECO:0000256" key="1">
    <source>
        <dbReference type="ARBA" id="ARBA00006484"/>
    </source>
</evidence>
<dbReference type="AlphaFoldDB" id="R1GE48"/>
<dbReference type="Proteomes" id="UP000014139">
    <property type="component" value="Unassembled WGS sequence"/>
</dbReference>
<keyword evidence="3" id="KW-1185">Reference proteome</keyword>
<dbReference type="RefSeq" id="WP_003061634.1">
    <property type="nucleotide sequence ID" value="NZ_AOUO01000057.1"/>
</dbReference>
<dbReference type="PATRIC" id="fig|1292037.4.peg.1093"/>
<dbReference type="InterPro" id="IPR002347">
    <property type="entry name" value="SDR_fam"/>
</dbReference>
<dbReference type="eggNOG" id="COG4221">
    <property type="taxonomic scope" value="Bacteria"/>
</dbReference>
<dbReference type="PANTHER" id="PTHR42760">
    <property type="entry name" value="SHORT-CHAIN DEHYDROGENASES/REDUCTASES FAMILY MEMBER"/>
    <property type="match status" value="1"/>
</dbReference>
<evidence type="ECO:0000313" key="3">
    <source>
        <dbReference type="Proteomes" id="UP000014139"/>
    </source>
</evidence>
<dbReference type="GO" id="GO:0030497">
    <property type="term" value="P:fatty acid elongation"/>
    <property type="evidence" value="ECO:0007669"/>
    <property type="project" value="TreeGrafter"/>
</dbReference>
<accession>R1GE48</accession>
<gene>
    <name evidence="2" type="ORF">H480_05594</name>
</gene>
<protein>
    <submittedName>
        <fullName evidence="2">3-oxoacyl-[acyl-carrier-protein] reductase</fullName>
    </submittedName>
</protein>
<proteinExistence type="inferred from homology"/>
<dbReference type="Pfam" id="PF13561">
    <property type="entry name" value="adh_short_C2"/>
    <property type="match status" value="1"/>
</dbReference>
<reference evidence="2 3" key="1">
    <citation type="submission" date="2013-02" db="EMBL/GenBank/DDBJ databases">
        <title>Draft genome sequence of Amycolatopsis vancoresmycina strain DSM 44592T.</title>
        <authorList>
            <person name="Kumar S."/>
            <person name="Kaur N."/>
            <person name="Kaur C."/>
            <person name="Raghava G.P.S."/>
            <person name="Mayilraj S."/>
        </authorList>
    </citation>
    <scope>NUCLEOTIDE SEQUENCE [LARGE SCALE GENOMIC DNA]</scope>
    <source>
        <strain evidence="2 3">DSM 44592</strain>
    </source>
</reference>
<dbReference type="CDD" id="cd05233">
    <property type="entry name" value="SDR_c"/>
    <property type="match status" value="1"/>
</dbReference>
<dbReference type="Gene3D" id="3.40.50.720">
    <property type="entry name" value="NAD(P)-binding Rossmann-like Domain"/>
    <property type="match status" value="1"/>
</dbReference>